<dbReference type="PANTHER" id="PTHR43179">
    <property type="entry name" value="RHAMNOSYLTRANSFERASE WBBL"/>
    <property type="match status" value="1"/>
</dbReference>
<name>A0A2M8KU55_9BACT</name>
<dbReference type="CDD" id="cd04186">
    <property type="entry name" value="GT_2_like_c"/>
    <property type="match status" value="1"/>
</dbReference>
<accession>A0A2M8KU55</accession>
<dbReference type="Proteomes" id="UP000231569">
    <property type="component" value="Unassembled WGS sequence"/>
</dbReference>
<dbReference type="SUPFAM" id="SSF53448">
    <property type="entry name" value="Nucleotide-diphospho-sugar transferases"/>
    <property type="match status" value="1"/>
</dbReference>
<evidence type="ECO:0000259" key="1">
    <source>
        <dbReference type="Pfam" id="PF00535"/>
    </source>
</evidence>
<dbReference type="InterPro" id="IPR029044">
    <property type="entry name" value="Nucleotide-diphossugar_trans"/>
</dbReference>
<feature type="domain" description="Glycosyltransferase 2-like" evidence="1">
    <location>
        <begin position="15"/>
        <end position="114"/>
    </location>
</feature>
<feature type="non-terminal residue" evidence="2">
    <location>
        <position position="1"/>
    </location>
</feature>
<sequence length="299" mass="33592">RFDTIVPMKQSIDLSILVLSYNTKDLTLRCLETIYAHPPMNGTYEVLVLDNQSTDGSAAAVLAAYPQARLYASKQNMGFSKGNNYLARKAHGTSLLLLNSDIEVMEGSLTKLFACYHVHQKEVGFMGGKLLNPDKTPQPSCGPFYRLPIVFGALFLRGDYWGLTRWSPDRFTVVDWVSGACIITSKQAYNALKGFDERIFMYMEEIDLLYRARKSGVLTAICPQATFIHYGSASSQGRTKPILNVYKGFIYFYTKHHDAVSLFILKRMLQLKALGGYVIGLLLGNDYLKKTYGKALRMV</sequence>
<evidence type="ECO:0000313" key="3">
    <source>
        <dbReference type="Proteomes" id="UP000231569"/>
    </source>
</evidence>
<dbReference type="PANTHER" id="PTHR43179:SF7">
    <property type="entry name" value="RHAMNOSYLTRANSFERASE WBBL"/>
    <property type="match status" value="1"/>
</dbReference>
<dbReference type="EMBL" id="PFEE01000064">
    <property type="protein sequence ID" value="PJE63472.1"/>
    <property type="molecule type" value="Genomic_DNA"/>
</dbReference>
<reference evidence="3" key="1">
    <citation type="submission" date="2017-09" db="EMBL/GenBank/DDBJ databases">
        <title>Depth-based differentiation of microbial function through sediment-hosted aquifers and enrichment of novel symbionts in the deep terrestrial subsurface.</title>
        <authorList>
            <person name="Probst A.J."/>
            <person name="Ladd B."/>
            <person name="Jarett J.K."/>
            <person name="Geller-Mcgrath D.E."/>
            <person name="Sieber C.M.K."/>
            <person name="Emerson J.B."/>
            <person name="Anantharaman K."/>
            <person name="Thomas B.C."/>
            <person name="Malmstrom R."/>
            <person name="Stieglmeier M."/>
            <person name="Klingl A."/>
            <person name="Woyke T."/>
            <person name="Ryan C.M."/>
            <person name="Banfield J.F."/>
        </authorList>
    </citation>
    <scope>NUCLEOTIDE SEQUENCE [LARGE SCALE GENOMIC DNA]</scope>
</reference>
<dbReference type="AlphaFoldDB" id="A0A2M8KU55"/>
<evidence type="ECO:0000313" key="2">
    <source>
        <dbReference type="EMBL" id="PJE63472.1"/>
    </source>
</evidence>
<protein>
    <recommendedName>
        <fullName evidence="1">Glycosyltransferase 2-like domain-containing protein</fullName>
    </recommendedName>
</protein>
<organism evidence="2 3">
    <name type="scientific">Candidatus Roizmanbacteria bacterium CG10_big_fil_rev_8_21_14_0_10_45_7</name>
    <dbReference type="NCBI Taxonomy" id="1974854"/>
    <lineage>
        <taxon>Bacteria</taxon>
        <taxon>Candidatus Roizmaniibacteriota</taxon>
    </lineage>
</organism>
<proteinExistence type="predicted"/>
<dbReference type="Gene3D" id="3.90.550.10">
    <property type="entry name" value="Spore Coat Polysaccharide Biosynthesis Protein SpsA, Chain A"/>
    <property type="match status" value="1"/>
</dbReference>
<gene>
    <name evidence="2" type="ORF">COU89_03095</name>
</gene>
<comment type="caution">
    <text evidence="2">The sequence shown here is derived from an EMBL/GenBank/DDBJ whole genome shotgun (WGS) entry which is preliminary data.</text>
</comment>
<dbReference type="Pfam" id="PF00535">
    <property type="entry name" value="Glycos_transf_2"/>
    <property type="match status" value="1"/>
</dbReference>
<dbReference type="InterPro" id="IPR001173">
    <property type="entry name" value="Glyco_trans_2-like"/>
</dbReference>